<name>A0ABT2Z418_9RHOB</name>
<organism evidence="2 3">
    <name type="scientific">Albidovulum sediminicola</name>
    <dbReference type="NCBI Taxonomy" id="2984331"/>
    <lineage>
        <taxon>Bacteria</taxon>
        <taxon>Pseudomonadati</taxon>
        <taxon>Pseudomonadota</taxon>
        <taxon>Alphaproteobacteria</taxon>
        <taxon>Rhodobacterales</taxon>
        <taxon>Paracoccaceae</taxon>
        <taxon>Albidovulum</taxon>
    </lineage>
</organism>
<keyword evidence="3" id="KW-1185">Reference proteome</keyword>
<reference evidence="2 3" key="1">
    <citation type="submission" date="2022-10" db="EMBL/GenBank/DDBJ databases">
        <title>Defluviimonas sp. nov., isolated from ocean surface water.</title>
        <authorList>
            <person name="He W."/>
            <person name="Wang L."/>
            <person name="Zhang D.-F."/>
        </authorList>
    </citation>
    <scope>NUCLEOTIDE SEQUENCE [LARGE SCALE GENOMIC DNA]</scope>
    <source>
        <strain evidence="2 3">WL0075</strain>
    </source>
</reference>
<dbReference type="EMBL" id="JAOWLA010000013">
    <property type="protein sequence ID" value="MCV2865884.1"/>
    <property type="molecule type" value="Genomic_DNA"/>
</dbReference>
<accession>A0ABT2Z418</accession>
<evidence type="ECO:0000256" key="1">
    <source>
        <dbReference type="SAM" id="SignalP"/>
    </source>
</evidence>
<evidence type="ECO:0000313" key="3">
    <source>
        <dbReference type="Proteomes" id="UP001652503"/>
    </source>
</evidence>
<gene>
    <name evidence="2" type="ORF">OE647_14240</name>
</gene>
<sequence>MKPIMTTALLALMLPGVAHADSRIERFCGAGHQNEVATQEAVKPNPAGYYVVPLREQVDEGDPRIILTNDQDFHLCTRPVATPNMSANDAYLQSGKREVKFLFVPILNWRERTSS</sequence>
<feature type="signal peptide" evidence="1">
    <location>
        <begin position="1"/>
        <end position="20"/>
    </location>
</feature>
<keyword evidence="1" id="KW-0732">Signal</keyword>
<evidence type="ECO:0000313" key="2">
    <source>
        <dbReference type="EMBL" id="MCV2865884.1"/>
    </source>
</evidence>
<proteinExistence type="predicted"/>
<dbReference type="Proteomes" id="UP001652503">
    <property type="component" value="Unassembled WGS sequence"/>
</dbReference>
<protein>
    <submittedName>
        <fullName evidence="2">Uncharacterized protein</fullName>
    </submittedName>
</protein>
<comment type="caution">
    <text evidence="2">The sequence shown here is derived from an EMBL/GenBank/DDBJ whole genome shotgun (WGS) entry which is preliminary data.</text>
</comment>
<feature type="chain" id="PRO_5045916897" evidence="1">
    <location>
        <begin position="21"/>
        <end position="115"/>
    </location>
</feature>
<dbReference type="RefSeq" id="WP_263722415.1">
    <property type="nucleotide sequence ID" value="NZ_JAOWLA010000013.1"/>
</dbReference>